<dbReference type="SFLD" id="SFLDS00029">
    <property type="entry name" value="Radical_SAM"/>
    <property type="match status" value="1"/>
</dbReference>
<feature type="compositionally biased region" description="Basic and acidic residues" evidence="9">
    <location>
        <begin position="528"/>
        <end position="548"/>
    </location>
</feature>
<dbReference type="Gene3D" id="3.10.50.40">
    <property type="match status" value="1"/>
</dbReference>
<dbReference type="InterPro" id="IPR006463">
    <property type="entry name" value="MiaB_methiolase"/>
</dbReference>
<evidence type="ECO:0000256" key="5">
    <source>
        <dbReference type="ARBA" id="ARBA00022723"/>
    </source>
</evidence>
<dbReference type="GO" id="GO:0003755">
    <property type="term" value="F:peptidyl-prolyl cis-trans isomerase activity"/>
    <property type="evidence" value="ECO:0007669"/>
    <property type="project" value="UniProtKB-KW"/>
</dbReference>
<gene>
    <name evidence="14" type="ORF">NDN08_008277</name>
</gene>
<evidence type="ECO:0000256" key="3">
    <source>
        <dbReference type="ARBA" id="ARBA00022485"/>
    </source>
</evidence>
<organism evidence="14 15">
    <name type="scientific">Rhodosorus marinus</name>
    <dbReference type="NCBI Taxonomy" id="101924"/>
    <lineage>
        <taxon>Eukaryota</taxon>
        <taxon>Rhodophyta</taxon>
        <taxon>Stylonematophyceae</taxon>
        <taxon>Stylonematales</taxon>
        <taxon>Stylonemataceae</taxon>
        <taxon>Rhodosorus</taxon>
    </lineage>
</organism>
<dbReference type="PROSITE" id="PS51449">
    <property type="entry name" value="MTTASE_N"/>
    <property type="match status" value="1"/>
</dbReference>
<dbReference type="InterPro" id="IPR000297">
    <property type="entry name" value="PPIase_PpiC"/>
</dbReference>
<dbReference type="PROSITE" id="PS50198">
    <property type="entry name" value="PPIC_PPIASE_2"/>
    <property type="match status" value="1"/>
</dbReference>
<dbReference type="PANTHER" id="PTHR43020:SF2">
    <property type="entry name" value="MITOCHONDRIAL TRNA METHYLTHIOTRANSFERASE CDK5RAP1"/>
    <property type="match status" value="1"/>
</dbReference>
<evidence type="ECO:0000313" key="14">
    <source>
        <dbReference type="EMBL" id="KAJ8908183.1"/>
    </source>
</evidence>
<dbReference type="NCBIfam" id="TIGR00089">
    <property type="entry name" value="MiaB/RimO family radical SAM methylthiotransferase"/>
    <property type="match status" value="1"/>
</dbReference>
<evidence type="ECO:0000256" key="6">
    <source>
        <dbReference type="ARBA" id="ARBA00023004"/>
    </source>
</evidence>
<dbReference type="EMBL" id="JAMWBK010000002">
    <property type="protein sequence ID" value="KAJ8908183.1"/>
    <property type="molecule type" value="Genomic_DNA"/>
</dbReference>
<evidence type="ECO:0008006" key="16">
    <source>
        <dbReference type="Google" id="ProtNLM"/>
    </source>
</evidence>
<dbReference type="SUPFAM" id="SSF102114">
    <property type="entry name" value="Radical SAM enzymes"/>
    <property type="match status" value="1"/>
</dbReference>
<dbReference type="Pfam" id="PF00919">
    <property type="entry name" value="UPF0004"/>
    <property type="match status" value="1"/>
</dbReference>
<evidence type="ECO:0000256" key="8">
    <source>
        <dbReference type="PROSITE-ProRule" id="PRU00278"/>
    </source>
</evidence>
<accession>A0AAV8V3Q0</accession>
<feature type="region of interest" description="Disordered" evidence="9">
    <location>
        <begin position="510"/>
        <end position="549"/>
    </location>
</feature>
<protein>
    <recommendedName>
        <fullName evidence="16">Peptidylprolyl isomerase</fullName>
    </recommendedName>
</protein>
<name>A0AAV8V3Q0_9RHOD</name>
<dbReference type="PROSITE" id="PS50926">
    <property type="entry name" value="TRAM"/>
    <property type="match status" value="1"/>
</dbReference>
<keyword evidence="8" id="KW-0697">Rotamase</keyword>
<evidence type="ECO:0000256" key="4">
    <source>
        <dbReference type="ARBA" id="ARBA00022691"/>
    </source>
</evidence>
<evidence type="ECO:0000259" key="12">
    <source>
        <dbReference type="PROSITE" id="PS51449"/>
    </source>
</evidence>
<dbReference type="InterPro" id="IPR007197">
    <property type="entry name" value="rSAM"/>
</dbReference>
<evidence type="ECO:0000259" key="13">
    <source>
        <dbReference type="PROSITE" id="PS51918"/>
    </source>
</evidence>
<evidence type="ECO:0000259" key="10">
    <source>
        <dbReference type="PROSITE" id="PS50198"/>
    </source>
</evidence>
<dbReference type="SFLD" id="SFLDF00273">
    <property type="entry name" value="(dimethylallyl)adenosine_tRNA"/>
    <property type="match status" value="1"/>
</dbReference>
<feature type="domain" description="TRAM" evidence="11">
    <location>
        <begin position="551"/>
        <end position="615"/>
    </location>
</feature>
<keyword evidence="6" id="KW-0408">Iron</keyword>
<dbReference type="CDD" id="cd01335">
    <property type="entry name" value="Radical_SAM"/>
    <property type="match status" value="1"/>
</dbReference>
<evidence type="ECO:0000256" key="7">
    <source>
        <dbReference type="ARBA" id="ARBA00023014"/>
    </source>
</evidence>
<dbReference type="Gene3D" id="3.40.50.12160">
    <property type="entry name" value="Methylthiotransferase, N-terminal domain"/>
    <property type="match status" value="1"/>
</dbReference>
<dbReference type="SMART" id="SM00729">
    <property type="entry name" value="Elp3"/>
    <property type="match status" value="1"/>
</dbReference>
<dbReference type="InterPro" id="IPR005839">
    <property type="entry name" value="Methylthiotransferase"/>
</dbReference>
<dbReference type="InterPro" id="IPR020612">
    <property type="entry name" value="Methylthiotransferase_CS"/>
</dbReference>
<dbReference type="FunFam" id="3.80.30.20:FF:000001">
    <property type="entry name" value="tRNA-2-methylthio-N(6)-dimethylallyladenosine synthase 2"/>
    <property type="match status" value="1"/>
</dbReference>
<dbReference type="HAMAP" id="MF_01864">
    <property type="entry name" value="tRNA_metthiotr_MiaB"/>
    <property type="match status" value="1"/>
</dbReference>
<dbReference type="InterPro" id="IPR002792">
    <property type="entry name" value="TRAM_dom"/>
</dbReference>
<evidence type="ECO:0000256" key="1">
    <source>
        <dbReference type="ARBA" id="ARBA00001966"/>
    </source>
</evidence>
<dbReference type="InterPro" id="IPR013848">
    <property type="entry name" value="Methylthiotransferase_N"/>
</dbReference>
<comment type="cofactor">
    <cofactor evidence="1">
        <name>[4Fe-4S] cluster</name>
        <dbReference type="ChEBI" id="CHEBI:49883"/>
    </cofactor>
</comment>
<keyword evidence="15" id="KW-1185">Reference proteome</keyword>
<dbReference type="SFLD" id="SFLDG01061">
    <property type="entry name" value="methylthiotransferase"/>
    <property type="match status" value="1"/>
</dbReference>
<dbReference type="NCBIfam" id="TIGR01574">
    <property type="entry name" value="miaB-methiolase"/>
    <property type="match status" value="1"/>
</dbReference>
<dbReference type="InterPro" id="IPR038135">
    <property type="entry name" value="Methylthiotransferase_N_sf"/>
</dbReference>
<dbReference type="PROSITE" id="PS01278">
    <property type="entry name" value="MTTASE_RADICAL"/>
    <property type="match status" value="1"/>
</dbReference>
<dbReference type="PANTHER" id="PTHR43020">
    <property type="entry name" value="CDK5 REGULATORY SUBUNIT-ASSOCIATED PROTEIN 1"/>
    <property type="match status" value="1"/>
</dbReference>
<feature type="domain" description="Radical SAM core" evidence="13">
    <location>
        <begin position="318"/>
        <end position="548"/>
    </location>
</feature>
<dbReference type="GO" id="GO:0035596">
    <property type="term" value="F:methylthiotransferase activity"/>
    <property type="evidence" value="ECO:0007669"/>
    <property type="project" value="InterPro"/>
</dbReference>
<keyword evidence="5" id="KW-0479">Metal-binding</keyword>
<dbReference type="GO" id="GO:0051539">
    <property type="term" value="F:4 iron, 4 sulfur cluster binding"/>
    <property type="evidence" value="ECO:0007669"/>
    <property type="project" value="UniProtKB-KW"/>
</dbReference>
<comment type="caution">
    <text evidence="14">The sequence shown here is derived from an EMBL/GenBank/DDBJ whole genome shotgun (WGS) entry which is preliminary data.</text>
</comment>
<evidence type="ECO:0000256" key="2">
    <source>
        <dbReference type="ARBA" id="ARBA00009815"/>
    </source>
</evidence>
<dbReference type="InterPro" id="IPR023404">
    <property type="entry name" value="rSAM_horseshoe"/>
</dbReference>
<feature type="domain" description="MTTase N-terminal" evidence="12">
    <location>
        <begin position="181"/>
        <end position="297"/>
    </location>
</feature>
<dbReference type="Proteomes" id="UP001157974">
    <property type="component" value="Unassembled WGS sequence"/>
</dbReference>
<dbReference type="InterPro" id="IPR006638">
    <property type="entry name" value="Elp3/MiaA/NifB-like_rSAM"/>
</dbReference>
<keyword evidence="8" id="KW-0413">Isomerase</keyword>
<dbReference type="AlphaFoldDB" id="A0AAV8V3Q0"/>
<evidence type="ECO:0000313" key="15">
    <source>
        <dbReference type="Proteomes" id="UP001157974"/>
    </source>
</evidence>
<sequence length="618" mass="69533">MAAGFVPSAGFRRVRGSVYADPARKGNVCVVINVSGSLPGRLDGVRGLAETEDKFRIRHVLVLSEELCDFVIEEGRKNGVESIRQYSESISVCEASRHNGGDLGWHTKGTFPFPEIVDVVSSTDPHTGVFKAQSASGWHAAYVEDVKRAIELTSWTPTRTFRRTGQNLGKIRVKREEQEWTSYFIETHGCQMNKSDSERMAGELEAMGMQVARTMKEADVIVFNTCSIREHAEHKLYSQLGPIAQRKWTYPNIAVVVAGCVAQQEASRLARRVPEVDLIIGPQYANRLGELLQDVAQGNQVVATEASHITEDLSKPIRVDGVSAWVNIIYGCNERCTYCVVPNTRGVEQSRTPQAIRAEIEELARQGYREVTLLGQNTDAYGRDLKPRVTFAELLRAVHDVDGIERIRFTTSHPRYFTKNLAQTCSQLSKVCESFNVPFQSGDTEVLKAMNRGYTVERYREVIRQIREEIPDAAITADTIVGFPGETEEQFQNTLDLMEEIQFDHVHTAAYSPRPNTPGAIMENQVSDSEKESRLRRANRRNETDSLSRNRRYLGRVEEVLVTERNSRNEKQVMGRTRKNRVTYFEGNIEELRGKLVPVKIVEVGTFTLTGTQAGDPK</sequence>
<dbReference type="FunFam" id="3.40.50.12160:FF:000003">
    <property type="entry name" value="CDK5 regulatory subunit-associated protein 1"/>
    <property type="match status" value="1"/>
</dbReference>
<proteinExistence type="inferred from homology"/>
<comment type="similarity">
    <text evidence="2">Belongs to the methylthiotransferase family. MiaB subfamily.</text>
</comment>
<dbReference type="SUPFAM" id="SSF54534">
    <property type="entry name" value="FKBP-like"/>
    <property type="match status" value="1"/>
</dbReference>
<keyword evidence="3" id="KW-0004">4Fe-4S</keyword>
<dbReference type="Gene3D" id="3.80.30.20">
    <property type="entry name" value="tm_1862 like domain"/>
    <property type="match status" value="1"/>
</dbReference>
<dbReference type="GO" id="GO:0035600">
    <property type="term" value="P:tRNA methylthiolation"/>
    <property type="evidence" value="ECO:0007669"/>
    <property type="project" value="TreeGrafter"/>
</dbReference>
<dbReference type="PROSITE" id="PS51918">
    <property type="entry name" value="RADICAL_SAM"/>
    <property type="match status" value="1"/>
</dbReference>
<dbReference type="Pfam" id="PF04055">
    <property type="entry name" value="Radical_SAM"/>
    <property type="match status" value="1"/>
</dbReference>
<dbReference type="GO" id="GO:0046872">
    <property type="term" value="F:metal ion binding"/>
    <property type="evidence" value="ECO:0007669"/>
    <property type="project" value="UniProtKB-KW"/>
</dbReference>
<evidence type="ECO:0000259" key="11">
    <source>
        <dbReference type="PROSITE" id="PS50926"/>
    </source>
</evidence>
<dbReference type="Pfam" id="PF01938">
    <property type="entry name" value="TRAM"/>
    <property type="match status" value="1"/>
</dbReference>
<reference evidence="14 15" key="1">
    <citation type="journal article" date="2023" name="Nat. Commun.">
        <title>Origin of minicircular mitochondrial genomes in red algae.</title>
        <authorList>
            <person name="Lee Y."/>
            <person name="Cho C.H."/>
            <person name="Lee Y.M."/>
            <person name="Park S.I."/>
            <person name="Yang J.H."/>
            <person name="West J.A."/>
            <person name="Bhattacharya D."/>
            <person name="Yoon H.S."/>
        </authorList>
    </citation>
    <scope>NUCLEOTIDE SEQUENCE [LARGE SCALE GENOMIC DNA]</scope>
    <source>
        <strain evidence="14 15">CCMP1338</strain>
        <tissue evidence="14">Whole cell</tissue>
    </source>
</reference>
<dbReference type="InterPro" id="IPR046357">
    <property type="entry name" value="PPIase_dom_sf"/>
</dbReference>
<dbReference type="SFLD" id="SFLDG01082">
    <property type="entry name" value="B12-binding_domain_containing"/>
    <property type="match status" value="1"/>
</dbReference>
<evidence type="ECO:0000256" key="9">
    <source>
        <dbReference type="SAM" id="MobiDB-lite"/>
    </source>
</evidence>
<keyword evidence="4" id="KW-0949">S-adenosyl-L-methionine</keyword>
<keyword evidence="7" id="KW-0411">Iron-sulfur</keyword>
<feature type="domain" description="PpiC" evidence="10">
    <location>
        <begin position="52"/>
        <end position="145"/>
    </location>
</feature>
<dbReference type="InterPro" id="IPR058240">
    <property type="entry name" value="rSAM_sf"/>
</dbReference>